<evidence type="ECO:0000313" key="2">
    <source>
        <dbReference type="EMBL" id="GFD48208.1"/>
    </source>
</evidence>
<proteinExistence type="predicted"/>
<accession>A0A699WR71</accession>
<gene>
    <name evidence="2" type="ORF">Tci_920177</name>
</gene>
<name>A0A699WR71_TANCI</name>
<dbReference type="AlphaFoldDB" id="A0A699WR71"/>
<sequence length="44" mass="5325">MPQRKQTPQEIKQERLSMMEIDRLKAHDEEERKQRLAELSKSDS</sequence>
<feature type="compositionally biased region" description="Basic and acidic residues" evidence="1">
    <location>
        <begin position="11"/>
        <end position="44"/>
    </location>
</feature>
<organism evidence="2">
    <name type="scientific">Tanacetum cinerariifolium</name>
    <name type="common">Dalmatian daisy</name>
    <name type="synonym">Chrysanthemum cinerariifolium</name>
    <dbReference type="NCBI Taxonomy" id="118510"/>
    <lineage>
        <taxon>Eukaryota</taxon>
        <taxon>Viridiplantae</taxon>
        <taxon>Streptophyta</taxon>
        <taxon>Embryophyta</taxon>
        <taxon>Tracheophyta</taxon>
        <taxon>Spermatophyta</taxon>
        <taxon>Magnoliopsida</taxon>
        <taxon>eudicotyledons</taxon>
        <taxon>Gunneridae</taxon>
        <taxon>Pentapetalae</taxon>
        <taxon>asterids</taxon>
        <taxon>campanulids</taxon>
        <taxon>Asterales</taxon>
        <taxon>Asteraceae</taxon>
        <taxon>Asteroideae</taxon>
        <taxon>Anthemideae</taxon>
        <taxon>Anthemidinae</taxon>
        <taxon>Tanacetum</taxon>
    </lineage>
</organism>
<feature type="region of interest" description="Disordered" evidence="1">
    <location>
        <begin position="1"/>
        <end position="44"/>
    </location>
</feature>
<dbReference type="EMBL" id="BKCJ011717476">
    <property type="protein sequence ID" value="GFD48208.1"/>
    <property type="molecule type" value="Genomic_DNA"/>
</dbReference>
<feature type="compositionally biased region" description="Polar residues" evidence="1">
    <location>
        <begin position="1"/>
        <end position="10"/>
    </location>
</feature>
<comment type="caution">
    <text evidence="2">The sequence shown here is derived from an EMBL/GenBank/DDBJ whole genome shotgun (WGS) entry which is preliminary data.</text>
</comment>
<protein>
    <submittedName>
        <fullName evidence="2">Uncharacterized protein</fullName>
    </submittedName>
</protein>
<feature type="non-terminal residue" evidence="2">
    <location>
        <position position="44"/>
    </location>
</feature>
<evidence type="ECO:0000256" key="1">
    <source>
        <dbReference type="SAM" id="MobiDB-lite"/>
    </source>
</evidence>
<reference evidence="2" key="1">
    <citation type="journal article" date="2019" name="Sci. Rep.">
        <title>Draft genome of Tanacetum cinerariifolium, the natural source of mosquito coil.</title>
        <authorList>
            <person name="Yamashiro T."/>
            <person name="Shiraishi A."/>
            <person name="Satake H."/>
            <person name="Nakayama K."/>
        </authorList>
    </citation>
    <scope>NUCLEOTIDE SEQUENCE</scope>
</reference>